<keyword evidence="2" id="KW-0472">Membrane</keyword>
<dbReference type="PANTHER" id="PTHR30487">
    <property type="entry name" value="TYPE 4 PREPILIN-LIKE PROTEINS LEADER PEPTIDE-PROCESSING ENZYME"/>
    <property type="match status" value="1"/>
</dbReference>
<dbReference type="InterPro" id="IPR050882">
    <property type="entry name" value="Prepilin_peptidase/N-MTase"/>
</dbReference>
<dbReference type="AlphaFoldDB" id="A0A847VDS2"/>
<evidence type="ECO:0000259" key="3">
    <source>
        <dbReference type="Pfam" id="PF01478"/>
    </source>
</evidence>
<reference evidence="4 5" key="1">
    <citation type="journal article" date="2020" name="Biotechnol. Biofuels">
        <title>New insights from the biogas microbiome by comprehensive genome-resolved metagenomics of nearly 1600 species originating from multiple anaerobic digesters.</title>
        <authorList>
            <person name="Campanaro S."/>
            <person name="Treu L."/>
            <person name="Rodriguez-R L.M."/>
            <person name="Kovalovszki A."/>
            <person name="Ziels R.M."/>
            <person name="Maus I."/>
            <person name="Zhu X."/>
            <person name="Kougias P.G."/>
            <person name="Basile A."/>
            <person name="Luo G."/>
            <person name="Schluter A."/>
            <person name="Konstantinidis K.T."/>
            <person name="Angelidaki I."/>
        </authorList>
    </citation>
    <scope>NUCLEOTIDE SEQUENCE [LARGE SCALE GENOMIC DNA]</scope>
    <source>
        <strain evidence="4">AS19jrsBPTG_9</strain>
    </source>
</reference>
<dbReference type="Proteomes" id="UP000564033">
    <property type="component" value="Unassembled WGS sequence"/>
</dbReference>
<sequence length="200" mass="23049">MNLETFKKKCGTQERVFIVFLTLSLLLLTFKTFYFNTFNTYLLLIYSLLTALFCILIFLAYYDFKKMEVHNSTSMLLMLFLIIINLLLFLLLKDRESILLINNWEYNPYKNILGGIFLGSLFQLIVLITKEKGLGQGDVRIAIITGLITGLNSIIVWGYISVFSALAYGLILSRKKKRFKGLKIPFLPFMILGIIALILF</sequence>
<comment type="similarity">
    <text evidence="1">Belongs to the peptidase A24 family.</text>
</comment>
<evidence type="ECO:0000256" key="1">
    <source>
        <dbReference type="ARBA" id="ARBA00005801"/>
    </source>
</evidence>
<accession>A0A847VDS2</accession>
<name>A0A847VDS2_9BACT</name>
<gene>
    <name evidence="4" type="ORF">GX888_02460</name>
</gene>
<dbReference type="Pfam" id="PF01478">
    <property type="entry name" value="Peptidase_A24"/>
    <property type="match status" value="1"/>
</dbReference>
<evidence type="ECO:0000256" key="2">
    <source>
        <dbReference type="SAM" id="Phobius"/>
    </source>
</evidence>
<feature type="transmembrane region" description="Helical" evidence="2">
    <location>
        <begin position="16"/>
        <end position="35"/>
    </location>
</feature>
<keyword evidence="2" id="KW-0812">Transmembrane</keyword>
<proteinExistence type="inferred from homology"/>
<dbReference type="GO" id="GO:0006465">
    <property type="term" value="P:signal peptide processing"/>
    <property type="evidence" value="ECO:0007669"/>
    <property type="project" value="TreeGrafter"/>
</dbReference>
<feature type="transmembrane region" description="Helical" evidence="2">
    <location>
        <begin position="182"/>
        <end position="199"/>
    </location>
</feature>
<keyword evidence="2" id="KW-1133">Transmembrane helix</keyword>
<organism evidence="4 5">
    <name type="scientific">Candidatus Dojkabacteria bacterium</name>
    <dbReference type="NCBI Taxonomy" id="2099670"/>
    <lineage>
        <taxon>Bacteria</taxon>
        <taxon>Candidatus Dojkabacteria</taxon>
    </lineage>
</organism>
<evidence type="ECO:0000313" key="5">
    <source>
        <dbReference type="Proteomes" id="UP000564033"/>
    </source>
</evidence>
<feature type="domain" description="Prepilin type IV endopeptidase peptidase" evidence="3">
    <location>
        <begin position="51"/>
        <end position="170"/>
    </location>
</feature>
<comment type="caution">
    <text evidence="4">The sequence shown here is derived from an EMBL/GenBank/DDBJ whole genome shotgun (WGS) entry which is preliminary data.</text>
</comment>
<feature type="transmembrane region" description="Helical" evidence="2">
    <location>
        <begin position="141"/>
        <end position="170"/>
    </location>
</feature>
<dbReference type="GO" id="GO:0004190">
    <property type="term" value="F:aspartic-type endopeptidase activity"/>
    <property type="evidence" value="ECO:0007669"/>
    <property type="project" value="InterPro"/>
</dbReference>
<dbReference type="InterPro" id="IPR000045">
    <property type="entry name" value="Prepilin_IV_endopep_pep"/>
</dbReference>
<dbReference type="PANTHER" id="PTHR30487:SF0">
    <property type="entry name" value="PREPILIN LEADER PEPTIDASE_N-METHYLTRANSFERASE-RELATED"/>
    <property type="match status" value="1"/>
</dbReference>
<dbReference type="EMBL" id="JAAZIL010000059">
    <property type="protein sequence ID" value="NLZ24582.1"/>
    <property type="molecule type" value="Genomic_DNA"/>
</dbReference>
<feature type="transmembrane region" description="Helical" evidence="2">
    <location>
        <begin position="112"/>
        <end position="129"/>
    </location>
</feature>
<evidence type="ECO:0000313" key="4">
    <source>
        <dbReference type="EMBL" id="NLZ24582.1"/>
    </source>
</evidence>
<feature type="transmembrane region" description="Helical" evidence="2">
    <location>
        <begin position="41"/>
        <end position="62"/>
    </location>
</feature>
<dbReference type="Gene3D" id="1.20.120.1220">
    <property type="match status" value="1"/>
</dbReference>
<protein>
    <recommendedName>
        <fullName evidence="3">Prepilin type IV endopeptidase peptidase domain-containing protein</fullName>
    </recommendedName>
</protein>
<feature type="transmembrane region" description="Helical" evidence="2">
    <location>
        <begin position="74"/>
        <end position="92"/>
    </location>
</feature>
<dbReference type="GO" id="GO:0005886">
    <property type="term" value="C:plasma membrane"/>
    <property type="evidence" value="ECO:0007669"/>
    <property type="project" value="TreeGrafter"/>
</dbReference>